<keyword evidence="2 5" id="KW-0812">Transmembrane</keyword>
<keyword evidence="3 5" id="KW-1133">Transmembrane helix</keyword>
<feature type="transmembrane region" description="Helical" evidence="5">
    <location>
        <begin position="347"/>
        <end position="365"/>
    </location>
</feature>
<feature type="transmembrane region" description="Helical" evidence="5">
    <location>
        <begin position="36"/>
        <end position="54"/>
    </location>
</feature>
<evidence type="ECO:0000256" key="5">
    <source>
        <dbReference type="SAM" id="Phobius"/>
    </source>
</evidence>
<dbReference type="GO" id="GO:0022857">
    <property type="term" value="F:transmembrane transporter activity"/>
    <property type="evidence" value="ECO:0007669"/>
    <property type="project" value="TreeGrafter"/>
</dbReference>
<evidence type="ECO:0000256" key="1">
    <source>
        <dbReference type="ARBA" id="ARBA00004141"/>
    </source>
</evidence>
<feature type="transmembrane region" description="Helical" evidence="5">
    <location>
        <begin position="296"/>
        <end position="318"/>
    </location>
</feature>
<feature type="transmembrane region" description="Helical" evidence="5">
    <location>
        <begin position="477"/>
        <end position="495"/>
    </location>
</feature>
<evidence type="ECO:0008006" key="8">
    <source>
        <dbReference type="Google" id="ProtNLM"/>
    </source>
</evidence>
<feature type="transmembrane region" description="Helical" evidence="5">
    <location>
        <begin position="102"/>
        <end position="124"/>
    </location>
</feature>
<reference evidence="6" key="1">
    <citation type="journal article" date="2020" name="Stud. Mycol.">
        <title>101 Dothideomycetes genomes: a test case for predicting lifestyles and emergence of pathogens.</title>
        <authorList>
            <person name="Haridas S."/>
            <person name="Albert R."/>
            <person name="Binder M."/>
            <person name="Bloem J."/>
            <person name="Labutti K."/>
            <person name="Salamov A."/>
            <person name="Andreopoulos B."/>
            <person name="Baker S."/>
            <person name="Barry K."/>
            <person name="Bills G."/>
            <person name="Bluhm B."/>
            <person name="Cannon C."/>
            <person name="Castanera R."/>
            <person name="Culley D."/>
            <person name="Daum C."/>
            <person name="Ezra D."/>
            <person name="Gonzalez J."/>
            <person name="Henrissat B."/>
            <person name="Kuo A."/>
            <person name="Liang C."/>
            <person name="Lipzen A."/>
            <person name="Lutzoni F."/>
            <person name="Magnuson J."/>
            <person name="Mondo S."/>
            <person name="Nolan M."/>
            <person name="Ohm R."/>
            <person name="Pangilinan J."/>
            <person name="Park H.-J."/>
            <person name="Ramirez L."/>
            <person name="Alfaro M."/>
            <person name="Sun H."/>
            <person name="Tritt A."/>
            <person name="Yoshinaga Y."/>
            <person name="Zwiers L.-H."/>
            <person name="Turgeon B."/>
            <person name="Goodwin S."/>
            <person name="Spatafora J."/>
            <person name="Crous P."/>
            <person name="Grigoriev I."/>
        </authorList>
    </citation>
    <scope>NUCLEOTIDE SEQUENCE</scope>
    <source>
        <strain evidence="6">CBS 121739</strain>
    </source>
</reference>
<keyword evidence="4 5" id="KW-0472">Membrane</keyword>
<dbReference type="OrthoDB" id="194139at2759"/>
<protein>
    <recommendedName>
        <fullName evidence="8">MFS general substrate transporter</fullName>
    </recommendedName>
</protein>
<sequence length="499" mass="55098">MLSVNEPLESPRIGHQRASSLLVAMDTVWLKRRDGHTIWLISSIMAFSSIARALQNTSRVYLYEQSRCRIQYLDHDPALLSTTGSLSVPEALCKTEEIQSTVASFVGADFFVSALPGIFVLAAYQKLLPVVGFRPLLFLNALATAISLSLYTISFYFQKRWDAYGALAATFIDGIGGGDAVLSTLLYSVIAETCDESNLSISNYYQTAIWNVSKMAGTVIGSALLRSHVWVLNSCSILGFLITAAHYFLLTSQIGVGEEDGTSTEPLLPRPKASAAMQPISEIAFMIIRSSVRETFTVLFSLFRMTHIPKMCLIFFILHANAWKIRELFPQFTSTTLSWDLSTTNQWLALLDLIGWVVLMCLPPLRRYVLSHFYSHTAQDILIIRACVLDELLACFAMGFSIAPVYLIGMCSFAMAHGSMDSLRSFGAQHLGIGETVPQFYTRVAFILSLARLIGPAAWSFAYSLILKSSFLPPGAIFWGAAGLWTFIAVITMTLKAKS</sequence>
<comment type="subcellular location">
    <subcellularLocation>
        <location evidence="1">Membrane</location>
        <topology evidence="1">Multi-pass membrane protein</topology>
    </subcellularLocation>
</comment>
<dbReference type="GO" id="GO:0016020">
    <property type="term" value="C:membrane"/>
    <property type="evidence" value="ECO:0007669"/>
    <property type="project" value="UniProtKB-SubCell"/>
</dbReference>
<evidence type="ECO:0000256" key="3">
    <source>
        <dbReference type="ARBA" id="ARBA00022989"/>
    </source>
</evidence>
<proteinExistence type="predicted"/>
<dbReference type="InterPro" id="IPR036259">
    <property type="entry name" value="MFS_trans_sf"/>
</dbReference>
<dbReference type="EMBL" id="ML996583">
    <property type="protein sequence ID" value="KAF2753568.1"/>
    <property type="molecule type" value="Genomic_DNA"/>
</dbReference>
<evidence type="ECO:0000313" key="7">
    <source>
        <dbReference type="Proteomes" id="UP000799437"/>
    </source>
</evidence>
<feature type="transmembrane region" description="Helical" evidence="5">
    <location>
        <begin position="444"/>
        <end position="465"/>
    </location>
</feature>
<dbReference type="AlphaFoldDB" id="A0A6A6VSC6"/>
<feature type="transmembrane region" description="Helical" evidence="5">
    <location>
        <begin position="230"/>
        <end position="250"/>
    </location>
</feature>
<evidence type="ECO:0000256" key="4">
    <source>
        <dbReference type="ARBA" id="ARBA00023136"/>
    </source>
</evidence>
<dbReference type="RefSeq" id="XP_033596019.1">
    <property type="nucleotide sequence ID" value="XM_033747602.1"/>
</dbReference>
<keyword evidence="7" id="KW-1185">Reference proteome</keyword>
<accession>A0A6A6VSC6</accession>
<feature type="transmembrane region" description="Helical" evidence="5">
    <location>
        <begin position="136"/>
        <end position="157"/>
    </location>
</feature>
<dbReference type="PANTHER" id="PTHR23507:SF1">
    <property type="entry name" value="FI18259P1-RELATED"/>
    <property type="match status" value="1"/>
</dbReference>
<gene>
    <name evidence="6" type="ORF">EJ05DRAFT_504664</name>
</gene>
<evidence type="ECO:0000313" key="6">
    <source>
        <dbReference type="EMBL" id="KAF2753568.1"/>
    </source>
</evidence>
<dbReference type="GeneID" id="54488656"/>
<dbReference type="SUPFAM" id="SSF103473">
    <property type="entry name" value="MFS general substrate transporter"/>
    <property type="match status" value="1"/>
</dbReference>
<name>A0A6A6VSC6_9PEZI</name>
<feature type="transmembrane region" description="Helical" evidence="5">
    <location>
        <begin position="392"/>
        <end position="416"/>
    </location>
</feature>
<dbReference type="Proteomes" id="UP000799437">
    <property type="component" value="Unassembled WGS sequence"/>
</dbReference>
<organism evidence="6 7">
    <name type="scientific">Pseudovirgaria hyperparasitica</name>
    <dbReference type="NCBI Taxonomy" id="470096"/>
    <lineage>
        <taxon>Eukaryota</taxon>
        <taxon>Fungi</taxon>
        <taxon>Dikarya</taxon>
        <taxon>Ascomycota</taxon>
        <taxon>Pezizomycotina</taxon>
        <taxon>Dothideomycetes</taxon>
        <taxon>Dothideomycetes incertae sedis</taxon>
        <taxon>Acrospermales</taxon>
        <taxon>Acrospermaceae</taxon>
        <taxon>Pseudovirgaria</taxon>
    </lineage>
</organism>
<dbReference type="PANTHER" id="PTHR23507">
    <property type="entry name" value="ZGC:174356"/>
    <property type="match status" value="1"/>
</dbReference>
<evidence type="ECO:0000256" key="2">
    <source>
        <dbReference type="ARBA" id="ARBA00022692"/>
    </source>
</evidence>
<feature type="transmembrane region" description="Helical" evidence="5">
    <location>
        <begin position="164"/>
        <end position="190"/>
    </location>
</feature>